<evidence type="ECO:0000313" key="2">
    <source>
        <dbReference type="EMBL" id="EEF57763.1"/>
    </source>
</evidence>
<evidence type="ECO:0000313" key="3">
    <source>
        <dbReference type="Proteomes" id="UP000003688"/>
    </source>
</evidence>
<gene>
    <name evidence="2" type="ORF">Cflav_PD0645</name>
</gene>
<sequence length="413" mass="43836" precursor="true">MKFNQWTLGLAAVGVVSLASVVQAEEAAKPSSVMTTLSSTMLSGYVDTSAQWNLGTGNLNNPKYAFNTPNKADGFNLNVVKLTLEKPADAADGWGAGYKTDLLFGPDANFFNTTSSGLGNTVGSDFGIKQAYVDLKAPIGNGLDVKLGVFDTIVGYEVFESGNNPNFTRSYGYTIEPTTHTGVLASYQVCDMLGFSAGIANTFGPVINSRAFPTANPFASGPKAESYKTYMGSASFTAPKDWGWVAGSTLYGGIINGFNAGSINGGKANQTSFYAGSTLNTPIQALKLGAAYDYAGVSKQPGVPNSGYANAASFYATYQVTEKMSLNGRAEWFTQSKSQAVTGLPSKVFALTGTLQYDLWKNVISRLEARWDHQADGTGRAYGESNVNTLVTDPLGGSRRNAYEIIANLVYKF</sequence>
<reference evidence="2 3" key="1">
    <citation type="journal article" date="2011" name="J. Bacteriol.">
        <title>Genome sequence of 'Pedosphaera parvula' Ellin514, an aerobic Verrucomicrobial isolate from pasture soil.</title>
        <authorList>
            <person name="Kant R."/>
            <person name="van Passel M.W."/>
            <person name="Sangwan P."/>
            <person name="Palva A."/>
            <person name="Lucas S."/>
            <person name="Copeland A."/>
            <person name="Lapidus A."/>
            <person name="Glavina Del Rio T."/>
            <person name="Dalin E."/>
            <person name="Tice H."/>
            <person name="Bruce D."/>
            <person name="Goodwin L."/>
            <person name="Pitluck S."/>
            <person name="Chertkov O."/>
            <person name="Larimer F.W."/>
            <person name="Land M.L."/>
            <person name="Hauser L."/>
            <person name="Brettin T.S."/>
            <person name="Detter J.C."/>
            <person name="Han S."/>
            <person name="de Vos W.M."/>
            <person name="Janssen P.H."/>
            <person name="Smidt H."/>
        </authorList>
    </citation>
    <scope>NUCLEOTIDE SEQUENCE [LARGE SCALE GENOMIC DNA]</scope>
    <source>
        <strain evidence="2 3">Ellin514</strain>
    </source>
</reference>
<dbReference type="Proteomes" id="UP000003688">
    <property type="component" value="Unassembled WGS sequence"/>
</dbReference>
<protein>
    <recommendedName>
        <fullName evidence="4">Porin</fullName>
    </recommendedName>
</protein>
<feature type="chain" id="PRO_5002893388" description="Porin" evidence="1">
    <location>
        <begin position="25"/>
        <end position="413"/>
    </location>
</feature>
<feature type="signal peptide" evidence="1">
    <location>
        <begin position="1"/>
        <end position="24"/>
    </location>
</feature>
<proteinExistence type="predicted"/>
<dbReference type="OrthoDB" id="177165at2"/>
<organism evidence="2 3">
    <name type="scientific">Pedosphaera parvula (strain Ellin514)</name>
    <dbReference type="NCBI Taxonomy" id="320771"/>
    <lineage>
        <taxon>Bacteria</taxon>
        <taxon>Pseudomonadati</taxon>
        <taxon>Verrucomicrobiota</taxon>
        <taxon>Pedosphaerae</taxon>
        <taxon>Pedosphaerales</taxon>
        <taxon>Pedosphaeraceae</taxon>
        <taxon>Pedosphaera</taxon>
    </lineage>
</organism>
<dbReference type="STRING" id="320771.Cflav_PD0645"/>
<dbReference type="RefSeq" id="WP_007418221.1">
    <property type="nucleotide sequence ID" value="NZ_ABOX02000058.1"/>
</dbReference>
<dbReference type="Pfam" id="PF07642">
    <property type="entry name" value="BBP2"/>
    <property type="match status" value="1"/>
</dbReference>
<comment type="caution">
    <text evidence="2">The sequence shown here is derived from an EMBL/GenBank/DDBJ whole genome shotgun (WGS) entry which is preliminary data.</text>
</comment>
<name>B9XQY6_PEDPL</name>
<accession>B9XQY6</accession>
<dbReference type="EMBL" id="ABOX02000058">
    <property type="protein sequence ID" value="EEF57763.1"/>
    <property type="molecule type" value="Genomic_DNA"/>
</dbReference>
<evidence type="ECO:0000256" key="1">
    <source>
        <dbReference type="SAM" id="SignalP"/>
    </source>
</evidence>
<dbReference type="SUPFAM" id="SSF56935">
    <property type="entry name" value="Porins"/>
    <property type="match status" value="1"/>
</dbReference>
<keyword evidence="1" id="KW-0732">Signal</keyword>
<dbReference type="AlphaFoldDB" id="B9XQY6"/>
<dbReference type="InterPro" id="IPR011486">
    <property type="entry name" value="BBP2"/>
</dbReference>
<evidence type="ECO:0008006" key="4">
    <source>
        <dbReference type="Google" id="ProtNLM"/>
    </source>
</evidence>
<keyword evidence="3" id="KW-1185">Reference proteome</keyword>